<keyword evidence="7 8" id="KW-0807">Transducer</keyword>
<comment type="subcellular location">
    <subcellularLocation>
        <location evidence="1 8">Cell membrane</location>
        <topology evidence="1 8">Multi-pass membrane protein</topology>
    </subcellularLocation>
</comment>
<reference evidence="9" key="1">
    <citation type="submission" date="2022-01" db="UniProtKB">
        <authorList>
            <consortium name="EnsemblMetazoa"/>
        </authorList>
    </citation>
    <scope>IDENTIFICATION</scope>
</reference>
<dbReference type="GO" id="GO:0007165">
    <property type="term" value="P:signal transduction"/>
    <property type="evidence" value="ECO:0007669"/>
    <property type="project" value="UniProtKB-KW"/>
</dbReference>
<dbReference type="GO" id="GO:0005886">
    <property type="term" value="C:plasma membrane"/>
    <property type="evidence" value="ECO:0007669"/>
    <property type="project" value="UniProtKB-SubCell"/>
</dbReference>
<evidence type="ECO:0000256" key="6">
    <source>
        <dbReference type="ARBA" id="ARBA00023170"/>
    </source>
</evidence>
<comment type="function">
    <text evidence="8">Gustatory receptor which mediates acceptance or avoidance behavior, depending on its substrates.</text>
</comment>
<evidence type="ECO:0000256" key="1">
    <source>
        <dbReference type="ARBA" id="ARBA00004651"/>
    </source>
</evidence>
<dbReference type="OrthoDB" id="6604268at2759"/>
<dbReference type="GeneID" id="106672166"/>
<dbReference type="PANTHER" id="PTHR21143">
    <property type="entry name" value="INVERTEBRATE GUSTATORY RECEPTOR"/>
    <property type="match status" value="1"/>
</dbReference>
<feature type="transmembrane region" description="Helical" evidence="8">
    <location>
        <begin position="78"/>
        <end position="100"/>
    </location>
</feature>
<keyword evidence="4 8" id="KW-1133">Transmembrane helix</keyword>
<keyword evidence="6 8" id="KW-0675">Receptor</keyword>
<proteinExistence type="inferred from homology"/>
<feature type="transmembrane region" description="Helical" evidence="8">
    <location>
        <begin position="161"/>
        <end position="185"/>
    </location>
</feature>
<evidence type="ECO:0000256" key="5">
    <source>
        <dbReference type="ARBA" id="ARBA00023136"/>
    </source>
</evidence>
<feature type="transmembrane region" description="Helical" evidence="8">
    <location>
        <begin position="34"/>
        <end position="58"/>
    </location>
</feature>
<keyword evidence="3 8" id="KW-0812">Transmembrane</keyword>
<evidence type="ECO:0000256" key="8">
    <source>
        <dbReference type="RuleBase" id="RU363108"/>
    </source>
</evidence>
<keyword evidence="2 8" id="KW-1003">Cell membrane</keyword>
<dbReference type="KEGG" id="clec:106672166"/>
<feature type="transmembrane region" description="Helical" evidence="8">
    <location>
        <begin position="132"/>
        <end position="149"/>
    </location>
</feature>
<dbReference type="GO" id="GO:0030424">
    <property type="term" value="C:axon"/>
    <property type="evidence" value="ECO:0007669"/>
    <property type="project" value="TreeGrafter"/>
</dbReference>
<evidence type="ECO:0000256" key="7">
    <source>
        <dbReference type="ARBA" id="ARBA00023224"/>
    </source>
</evidence>
<dbReference type="GO" id="GO:0008049">
    <property type="term" value="P:male courtship behavior"/>
    <property type="evidence" value="ECO:0007669"/>
    <property type="project" value="TreeGrafter"/>
</dbReference>
<sequence>MFFSNSNNKQILHKIWKLQGLLPFYHDEKDNYRFSWAGLILGLSYLVWSVPLCSWAFYEDIKDNCKNSIKAVNKIMTVVSCCNLLSLFVASMVSIVFASIQARNLSEISLMVHQVKKQLGNMKHWEKVDNNGLFLQAFYIILFLMDFIFNRDTANYDCPTIVLSIIVFSVEIQVLALSVKIGLLFKTLNERISRILSNESLFPTILPRINVLEDRSTNFINYCEIHWTLCRVIYLFNFSYGVQLLVILFMIFLRILSAPFFIIVILSQDYSIARLVKKVMLSVMWLIIDITLFSLIIWPCATATDQGTNTSGIICKYLSKDLPDNLKKQSEEFLLRLQHHKTNFLAYGIIQINWPVLTNVFEKNSKVNFWHDYFFFFFFFFRSWVLFLHTLSY</sequence>
<dbReference type="InterPro" id="IPR013604">
    <property type="entry name" value="7TM_chemorcpt"/>
</dbReference>
<evidence type="ECO:0000256" key="3">
    <source>
        <dbReference type="ARBA" id="ARBA00022692"/>
    </source>
</evidence>
<dbReference type="Pfam" id="PF08395">
    <property type="entry name" value="7tm_7"/>
    <property type="match status" value="1"/>
</dbReference>
<dbReference type="Proteomes" id="UP000494040">
    <property type="component" value="Unassembled WGS sequence"/>
</dbReference>
<feature type="transmembrane region" description="Helical" evidence="8">
    <location>
        <begin position="373"/>
        <end position="391"/>
    </location>
</feature>
<dbReference type="GO" id="GO:0007635">
    <property type="term" value="P:chemosensory behavior"/>
    <property type="evidence" value="ECO:0007669"/>
    <property type="project" value="TreeGrafter"/>
</dbReference>
<evidence type="ECO:0000313" key="10">
    <source>
        <dbReference type="Proteomes" id="UP000494040"/>
    </source>
</evidence>
<evidence type="ECO:0000256" key="4">
    <source>
        <dbReference type="ARBA" id="ARBA00022989"/>
    </source>
</evidence>
<evidence type="ECO:0000313" key="9">
    <source>
        <dbReference type="EnsemblMetazoa" id="XP_024084153.1"/>
    </source>
</evidence>
<feature type="transmembrane region" description="Helical" evidence="8">
    <location>
        <begin position="279"/>
        <end position="298"/>
    </location>
</feature>
<keyword evidence="5 8" id="KW-0472">Membrane</keyword>
<dbReference type="RefSeq" id="XP_024084153.1">
    <property type="nucleotide sequence ID" value="XM_024228385.1"/>
</dbReference>
<evidence type="ECO:0000256" key="2">
    <source>
        <dbReference type="ARBA" id="ARBA00022475"/>
    </source>
</evidence>
<dbReference type="GO" id="GO:0043025">
    <property type="term" value="C:neuronal cell body"/>
    <property type="evidence" value="ECO:0007669"/>
    <property type="project" value="TreeGrafter"/>
</dbReference>
<organism evidence="9 10">
    <name type="scientific">Cimex lectularius</name>
    <name type="common">Bed bug</name>
    <name type="synonym">Acanthia lectularia</name>
    <dbReference type="NCBI Taxonomy" id="79782"/>
    <lineage>
        <taxon>Eukaryota</taxon>
        <taxon>Metazoa</taxon>
        <taxon>Ecdysozoa</taxon>
        <taxon>Arthropoda</taxon>
        <taxon>Hexapoda</taxon>
        <taxon>Insecta</taxon>
        <taxon>Pterygota</taxon>
        <taxon>Neoptera</taxon>
        <taxon>Paraneoptera</taxon>
        <taxon>Hemiptera</taxon>
        <taxon>Heteroptera</taxon>
        <taxon>Panheteroptera</taxon>
        <taxon>Cimicomorpha</taxon>
        <taxon>Cimicidae</taxon>
        <taxon>Cimex</taxon>
    </lineage>
</organism>
<dbReference type="OMA" id="EMITIHT"/>
<dbReference type="GO" id="GO:0050909">
    <property type="term" value="P:sensory perception of taste"/>
    <property type="evidence" value="ECO:0007669"/>
    <property type="project" value="InterPro"/>
</dbReference>
<keyword evidence="10" id="KW-1185">Reference proteome</keyword>
<dbReference type="GO" id="GO:0030425">
    <property type="term" value="C:dendrite"/>
    <property type="evidence" value="ECO:0007669"/>
    <property type="project" value="TreeGrafter"/>
</dbReference>
<feature type="transmembrane region" description="Helical" evidence="8">
    <location>
        <begin position="244"/>
        <end position="267"/>
    </location>
</feature>
<dbReference type="AlphaFoldDB" id="A0A8I6SUJ3"/>
<comment type="similarity">
    <text evidence="8">Belongs to the insect chemoreceptor superfamily. Gustatory receptor (GR) family.</text>
</comment>
<protein>
    <recommendedName>
        <fullName evidence="8">Gustatory receptor</fullName>
    </recommendedName>
</protein>
<accession>A0A8I6SUJ3</accession>
<dbReference type="PANTHER" id="PTHR21143:SF133">
    <property type="entry name" value="GUSTATORY AND PHEROMONE RECEPTOR 32A-RELATED"/>
    <property type="match status" value="1"/>
</dbReference>
<name>A0A8I6SUJ3_CIMLE</name>
<dbReference type="EnsemblMetazoa" id="XM_024228385.1">
    <property type="protein sequence ID" value="XP_024084153.1"/>
    <property type="gene ID" value="LOC106672166"/>
</dbReference>